<dbReference type="InterPro" id="IPR027385">
    <property type="entry name" value="Beta-barrel_OMP"/>
</dbReference>
<dbReference type="SUPFAM" id="SSF56925">
    <property type="entry name" value="OMPA-like"/>
    <property type="match status" value="1"/>
</dbReference>
<reference evidence="9 10" key="1">
    <citation type="submission" date="2023-07" db="EMBL/GenBank/DDBJ databases">
        <title>Genomic Encyclopedia of Type Strains, Phase IV (KMG-IV): sequencing the most valuable type-strain genomes for metagenomic binning, comparative biology and taxonomic classification.</title>
        <authorList>
            <person name="Goeker M."/>
        </authorList>
    </citation>
    <scope>NUCLEOTIDE SEQUENCE [LARGE SCALE GENOMIC DNA]</scope>
    <source>
        <strain evidence="9 10">DSM 102814</strain>
    </source>
</reference>
<feature type="region of interest" description="Disordered" evidence="6">
    <location>
        <begin position="464"/>
        <end position="491"/>
    </location>
</feature>
<comment type="caution">
    <text evidence="9">The sequence shown here is derived from an EMBL/GenBank/DDBJ whole genome shotgun (WGS) entry which is preliminary data.</text>
</comment>
<evidence type="ECO:0000313" key="10">
    <source>
        <dbReference type="Proteomes" id="UP001257659"/>
    </source>
</evidence>
<dbReference type="InterPro" id="IPR005534">
    <property type="entry name" value="Curli_assmbl/transp-comp_CsgG"/>
</dbReference>
<evidence type="ECO:0000256" key="2">
    <source>
        <dbReference type="ARBA" id="ARBA00022729"/>
    </source>
</evidence>
<evidence type="ECO:0000313" key="9">
    <source>
        <dbReference type="EMBL" id="MDR6300601.1"/>
    </source>
</evidence>
<evidence type="ECO:0000256" key="6">
    <source>
        <dbReference type="SAM" id="MobiDB-lite"/>
    </source>
</evidence>
<dbReference type="RefSeq" id="WP_309727504.1">
    <property type="nucleotide sequence ID" value="NZ_JAVDQA010000002.1"/>
</dbReference>
<evidence type="ECO:0000256" key="4">
    <source>
        <dbReference type="ARBA" id="ARBA00023139"/>
    </source>
</evidence>
<keyword evidence="3" id="KW-0472">Membrane</keyword>
<dbReference type="Proteomes" id="UP001257659">
    <property type="component" value="Unassembled WGS sequence"/>
</dbReference>
<feature type="compositionally biased region" description="Basic and acidic residues" evidence="6">
    <location>
        <begin position="464"/>
        <end position="473"/>
    </location>
</feature>
<feature type="domain" description="Outer membrane protein beta-barrel" evidence="8">
    <location>
        <begin position="313"/>
        <end position="450"/>
    </location>
</feature>
<dbReference type="PROSITE" id="PS51257">
    <property type="entry name" value="PROKAR_LIPOPROTEIN"/>
    <property type="match status" value="1"/>
</dbReference>
<dbReference type="Gene3D" id="3.40.50.10610">
    <property type="entry name" value="ABC-type transport auxiliary lipoprotein component"/>
    <property type="match status" value="2"/>
</dbReference>
<evidence type="ECO:0000256" key="5">
    <source>
        <dbReference type="ARBA" id="ARBA00023288"/>
    </source>
</evidence>
<keyword evidence="4" id="KW-0564">Palmitate</keyword>
<feature type="chain" id="PRO_5045881869" evidence="7">
    <location>
        <begin position="23"/>
        <end position="491"/>
    </location>
</feature>
<keyword evidence="10" id="KW-1185">Reference proteome</keyword>
<dbReference type="Gene3D" id="2.40.160.20">
    <property type="match status" value="1"/>
</dbReference>
<keyword evidence="5" id="KW-0449">Lipoprotein</keyword>
<evidence type="ECO:0000256" key="1">
    <source>
        <dbReference type="ARBA" id="ARBA00022475"/>
    </source>
</evidence>
<feature type="signal peptide" evidence="7">
    <location>
        <begin position="1"/>
        <end position="22"/>
    </location>
</feature>
<dbReference type="Pfam" id="PF13505">
    <property type="entry name" value="OMP_b-brl"/>
    <property type="match status" value="1"/>
</dbReference>
<dbReference type="Pfam" id="PF03783">
    <property type="entry name" value="CsgG"/>
    <property type="match status" value="1"/>
</dbReference>
<proteinExistence type="predicted"/>
<name>A0ABU1K4S6_9FLAO</name>
<dbReference type="InterPro" id="IPR011250">
    <property type="entry name" value="OMP/PagP_B-barrel"/>
</dbReference>
<sequence length="491" mass="55231">MKYKYFAIICCAFLCSCGTYFNQPITQQNARTGEVSSFTTKLKNLPLPQEPVVVGVYNFKDQTGQYKAMENGSSFSTAVTQGGTSVLIKALEDSRWFTPIERENLSNLLQERNIIRSTRQEYSNNGKGGQVQLPPLLYAGVLLEGGVVSYDTNILTGGFGARYFGVGGSTQYKQDRITVYLRAISTSSGKILKTVYVSKTILSQAIDASLFKYVNFQRLLEVETGYTKNEPVQLAVKEAIEKAVQALIIEGVDEGLWQAKDKNEGTVLVKKYKEEKEEEQLTRLYDREYLDWKYKNSFAIDLGVNRFMGDYAAKNFSYLGRLSYKRQFTPHLGLGLNGSLLEFEIPKIGKNTFATADLNAEITILPYDKLGPYLYGGPGVLFDIQKDDLFNLEKNYFKLQYGVGVKYAVSPKIDLRVFAEHNVTFSDEVDEVVNGKLNDYFFNFGAGLSFHFGNKNKIRIKEVKSETEPKSEEVLEENPAIPLQGGNQNNQ</sequence>
<keyword evidence="1" id="KW-1003">Cell membrane</keyword>
<dbReference type="EMBL" id="JAVDQA010000002">
    <property type="protein sequence ID" value="MDR6300601.1"/>
    <property type="molecule type" value="Genomic_DNA"/>
</dbReference>
<accession>A0ABU1K4S6</accession>
<evidence type="ECO:0000256" key="3">
    <source>
        <dbReference type="ARBA" id="ARBA00023136"/>
    </source>
</evidence>
<evidence type="ECO:0000259" key="8">
    <source>
        <dbReference type="Pfam" id="PF13505"/>
    </source>
</evidence>
<keyword evidence="2 7" id="KW-0732">Signal</keyword>
<organism evidence="9 10">
    <name type="scientific">Mesonia maritima</name>
    <dbReference type="NCBI Taxonomy" id="1793873"/>
    <lineage>
        <taxon>Bacteria</taxon>
        <taxon>Pseudomonadati</taxon>
        <taxon>Bacteroidota</taxon>
        <taxon>Flavobacteriia</taxon>
        <taxon>Flavobacteriales</taxon>
        <taxon>Flavobacteriaceae</taxon>
        <taxon>Mesonia</taxon>
    </lineage>
</organism>
<protein>
    <submittedName>
        <fullName evidence="9">Curli production assembly/transport component CsgG</fullName>
    </submittedName>
</protein>
<evidence type="ECO:0000256" key="7">
    <source>
        <dbReference type="SAM" id="SignalP"/>
    </source>
</evidence>
<gene>
    <name evidence="9" type="ORF">GGR31_001232</name>
</gene>
<dbReference type="PANTHER" id="PTHR41164:SF1">
    <property type="entry name" value="CURLI PRODUCTION ASSEMBLY_TRANSPORT COMPONENT CSGG"/>
    <property type="match status" value="1"/>
</dbReference>
<dbReference type="PANTHER" id="PTHR41164">
    <property type="entry name" value="CURLI PRODUCTION ASSEMBLY/TRANSPORT COMPONENT CSGG"/>
    <property type="match status" value="1"/>
</dbReference>